<evidence type="ECO:0000256" key="9">
    <source>
        <dbReference type="ARBA" id="ARBA00023136"/>
    </source>
</evidence>
<dbReference type="PRINTS" id="PR01853">
    <property type="entry name" value="YAJCTRNLCASE"/>
</dbReference>
<accession>A0A4R3KCQ3</accession>
<protein>
    <submittedName>
        <fullName evidence="11">Preprotein translocase subunit YajC</fullName>
    </submittedName>
</protein>
<dbReference type="EMBL" id="SMAA01000004">
    <property type="protein sequence ID" value="TCS80421.1"/>
    <property type="molecule type" value="Genomic_DNA"/>
</dbReference>
<organism evidence="11 12">
    <name type="scientific">Pectinatus cerevisiiphilus</name>
    <dbReference type="NCBI Taxonomy" id="86956"/>
    <lineage>
        <taxon>Bacteria</taxon>
        <taxon>Bacillati</taxon>
        <taxon>Bacillota</taxon>
        <taxon>Negativicutes</taxon>
        <taxon>Selenomonadales</taxon>
        <taxon>Selenomonadaceae</taxon>
        <taxon>Pectinatus</taxon>
    </lineage>
</organism>
<dbReference type="PANTHER" id="PTHR33909">
    <property type="entry name" value="SEC TRANSLOCON ACCESSORY COMPLEX SUBUNIT YAJC"/>
    <property type="match status" value="1"/>
</dbReference>
<dbReference type="OrthoDB" id="9800132at2"/>
<comment type="caution">
    <text evidence="11">The sequence shown here is derived from an EMBL/GenBank/DDBJ whole genome shotgun (WGS) entry which is preliminary data.</text>
</comment>
<dbReference type="AlphaFoldDB" id="A0A4R3KCQ3"/>
<dbReference type="InterPro" id="IPR003849">
    <property type="entry name" value="Preprotein_translocase_YajC"/>
</dbReference>
<evidence type="ECO:0000256" key="7">
    <source>
        <dbReference type="ARBA" id="ARBA00022989"/>
    </source>
</evidence>
<comment type="similarity">
    <text evidence="2">Belongs to the YajC family.</text>
</comment>
<evidence type="ECO:0000313" key="11">
    <source>
        <dbReference type="EMBL" id="TCS80421.1"/>
    </source>
</evidence>
<comment type="subcellular location">
    <subcellularLocation>
        <location evidence="1">Cell membrane</location>
        <topology evidence="1">Single-pass membrane protein</topology>
    </subcellularLocation>
</comment>
<evidence type="ECO:0000256" key="2">
    <source>
        <dbReference type="ARBA" id="ARBA00006742"/>
    </source>
</evidence>
<dbReference type="Proteomes" id="UP000295188">
    <property type="component" value="Unassembled WGS sequence"/>
</dbReference>
<evidence type="ECO:0000256" key="6">
    <source>
        <dbReference type="ARBA" id="ARBA00022927"/>
    </source>
</evidence>
<reference evidence="11 12" key="1">
    <citation type="submission" date="2019-03" db="EMBL/GenBank/DDBJ databases">
        <title>Genomic Encyclopedia of Type Strains, Phase IV (KMG-IV): sequencing the most valuable type-strain genomes for metagenomic binning, comparative biology and taxonomic classification.</title>
        <authorList>
            <person name="Goeker M."/>
        </authorList>
    </citation>
    <scope>NUCLEOTIDE SEQUENCE [LARGE SCALE GENOMIC DNA]</scope>
    <source>
        <strain evidence="11 12">DSM 20467</strain>
    </source>
</reference>
<sequence length="97" mass="11062">MDMEQLQSFAFPVLLVVIFYFLLYRPQKRQQKKRRAMLEAIKVGSRVTTVGGIYGEIMAINEERVRLKVADNVEIEVSRSAIGNSITQEKNAESNAK</sequence>
<keyword evidence="9 10" id="KW-0472">Membrane</keyword>
<keyword evidence="5 10" id="KW-0812">Transmembrane</keyword>
<dbReference type="PANTHER" id="PTHR33909:SF1">
    <property type="entry name" value="SEC TRANSLOCON ACCESSORY COMPLEX SUBUNIT YAJC"/>
    <property type="match status" value="1"/>
</dbReference>
<keyword evidence="12" id="KW-1185">Reference proteome</keyword>
<gene>
    <name evidence="11" type="ORF">EDC37_10423</name>
</gene>
<dbReference type="NCBIfam" id="TIGR00739">
    <property type="entry name" value="yajC"/>
    <property type="match status" value="1"/>
</dbReference>
<keyword evidence="6" id="KW-0653">Protein transport</keyword>
<name>A0A4R3KCQ3_9FIRM</name>
<evidence type="ECO:0000256" key="5">
    <source>
        <dbReference type="ARBA" id="ARBA00022692"/>
    </source>
</evidence>
<dbReference type="GO" id="GO:0005886">
    <property type="term" value="C:plasma membrane"/>
    <property type="evidence" value="ECO:0007669"/>
    <property type="project" value="UniProtKB-SubCell"/>
</dbReference>
<evidence type="ECO:0000256" key="10">
    <source>
        <dbReference type="SAM" id="Phobius"/>
    </source>
</evidence>
<keyword evidence="4" id="KW-1003">Cell membrane</keyword>
<evidence type="ECO:0000256" key="8">
    <source>
        <dbReference type="ARBA" id="ARBA00023010"/>
    </source>
</evidence>
<evidence type="ECO:0000256" key="4">
    <source>
        <dbReference type="ARBA" id="ARBA00022475"/>
    </source>
</evidence>
<keyword evidence="7 10" id="KW-1133">Transmembrane helix</keyword>
<evidence type="ECO:0000256" key="3">
    <source>
        <dbReference type="ARBA" id="ARBA00022448"/>
    </source>
</evidence>
<dbReference type="RefSeq" id="WP_132547879.1">
    <property type="nucleotide sequence ID" value="NZ_SMAA01000004.1"/>
</dbReference>
<keyword evidence="3" id="KW-0813">Transport</keyword>
<dbReference type="Pfam" id="PF02699">
    <property type="entry name" value="YajC"/>
    <property type="match status" value="1"/>
</dbReference>
<dbReference type="GO" id="GO:0015031">
    <property type="term" value="P:protein transport"/>
    <property type="evidence" value="ECO:0007669"/>
    <property type="project" value="UniProtKB-KW"/>
</dbReference>
<feature type="transmembrane region" description="Helical" evidence="10">
    <location>
        <begin position="6"/>
        <end position="24"/>
    </location>
</feature>
<proteinExistence type="inferred from homology"/>
<evidence type="ECO:0000313" key="12">
    <source>
        <dbReference type="Proteomes" id="UP000295188"/>
    </source>
</evidence>
<dbReference type="SMART" id="SM01323">
    <property type="entry name" value="YajC"/>
    <property type="match status" value="1"/>
</dbReference>
<keyword evidence="8" id="KW-0811">Translocation</keyword>
<evidence type="ECO:0000256" key="1">
    <source>
        <dbReference type="ARBA" id="ARBA00004162"/>
    </source>
</evidence>